<keyword evidence="10" id="KW-0866">Nonsense-mediated mRNA decay</keyword>
<dbReference type="GO" id="GO:0006397">
    <property type="term" value="P:mRNA processing"/>
    <property type="evidence" value="ECO:0007669"/>
    <property type="project" value="UniProtKB-KW"/>
</dbReference>
<dbReference type="InParanoid" id="K5XX98"/>
<dbReference type="GO" id="GO:0035145">
    <property type="term" value="C:exon-exon junction complex"/>
    <property type="evidence" value="ECO:0007669"/>
    <property type="project" value="InterPro"/>
</dbReference>
<dbReference type="GO" id="GO:0008380">
    <property type="term" value="P:RNA splicing"/>
    <property type="evidence" value="ECO:0007669"/>
    <property type="project" value="UniProtKB-KW"/>
</dbReference>
<feature type="compositionally biased region" description="Pro residues" evidence="13">
    <location>
        <begin position="558"/>
        <end position="567"/>
    </location>
</feature>
<keyword evidence="4" id="KW-0813">Transport</keyword>
<proteinExistence type="inferred from homology"/>
<dbReference type="GO" id="GO:0006417">
    <property type="term" value="P:regulation of translation"/>
    <property type="evidence" value="ECO:0007669"/>
    <property type="project" value="UniProtKB-KW"/>
</dbReference>
<dbReference type="GeneID" id="18823902"/>
<evidence type="ECO:0000256" key="3">
    <source>
        <dbReference type="ARBA" id="ARBA00009548"/>
    </source>
</evidence>
<dbReference type="EMBL" id="JH971389">
    <property type="protein sequence ID" value="EKM79915.1"/>
    <property type="molecule type" value="Genomic_DNA"/>
</dbReference>
<evidence type="ECO:0000256" key="4">
    <source>
        <dbReference type="ARBA" id="ARBA00022448"/>
    </source>
</evidence>
<dbReference type="Proteomes" id="UP000008493">
    <property type="component" value="Unassembled WGS sequence"/>
</dbReference>
<dbReference type="InterPro" id="IPR018545">
    <property type="entry name" value="Btz_dom"/>
</dbReference>
<evidence type="ECO:0000256" key="11">
    <source>
        <dbReference type="ARBA" id="ARBA00023187"/>
    </source>
</evidence>
<feature type="compositionally biased region" description="Basic and acidic residues" evidence="13">
    <location>
        <begin position="292"/>
        <end position="303"/>
    </location>
</feature>
<dbReference type="GO" id="GO:0005737">
    <property type="term" value="C:cytoplasm"/>
    <property type="evidence" value="ECO:0007669"/>
    <property type="project" value="UniProtKB-SubCell"/>
</dbReference>
<feature type="compositionally biased region" description="Polar residues" evidence="13">
    <location>
        <begin position="685"/>
        <end position="707"/>
    </location>
</feature>
<dbReference type="OrthoDB" id="3361414at2759"/>
<keyword evidence="16" id="KW-1185">Reference proteome</keyword>
<sequence length="809" mass="87815">MHKSRTRMPRSRLIRRRGRARDGIESDDEIERVLSTDSESDSDSPLSPDSETDSDQESASEDGILNKQANDHTPDTSHSSGAPKTEVASNGKTDGALFSTSGDWSEMVADEGLNGSADLPVIEFSDFKETNVHPTKVPQRREKRTNKKKIQTPLPIPATQPKEPASESVGTDAVEKVDEQPQDTSHPQPSHLKRPFGQSARQAYQRRLESDPSFVPKVGGFWGHDDRLMDRELRSLSGWWRGKWQGRARGRAGYPVGNGRPVLHQNEAPKEENANLPPIERAWTHDGFEEMRRKEDQRTELRAQHPATGSPLRGAPRGRGNLIAGRAGRGGLPRGGFVNSESRAAAAAKAGRVWYAMKPELMWTKQSENFLFFESSKHRTGTAFRIQLPGSRSQVIKAPPAPVVVPKHVTVTTASVAGSDVGDMAFVVNLPSKEEITVDETPLDDVFTVRPRLVNVEPIPLPAPSNTKSTKSSSPADKPTQSSEPSTSATSRDAAIRTQLEQLSLEPASTDPTQWAQTEEAVLRKPAGGDPAGEATEAPSSEGAPRRPSLPPIQTVYSPPPAQPSPAYPSTYSYPTLPPGIALNLHGVPYEVATGRPVYIPPPVYNSRPIMHSHMPQQSISYMSTPHMHPSPAIASDFAHHPPSHPHTPSGPANGFLDPATGAPVFSFPRAARVEIRAPGDDGSESLQNGNVKSSSVTSPLAHNSSHLHVPSVPYSNSPSHSGVEYGYHSYGSSSDAGTLPSYAPLPDANAPSDATSNAPPPQAMMQYPAYQQYYYPEAPYGYTQYVGVSQTGQYEMYVPMEVHGTTYY</sequence>
<keyword evidence="9" id="KW-0694">RNA-binding</keyword>
<evidence type="ECO:0000256" key="2">
    <source>
        <dbReference type="ARBA" id="ARBA00004496"/>
    </source>
</evidence>
<evidence type="ECO:0000256" key="10">
    <source>
        <dbReference type="ARBA" id="ARBA00023161"/>
    </source>
</evidence>
<reference evidence="16" key="1">
    <citation type="journal article" date="2012" name="Proc. Natl. Acad. Sci. U.S.A.">
        <title>Genome sequence of the button mushroom Agaricus bisporus reveals mechanisms governing adaptation to a humic-rich ecological niche.</title>
        <authorList>
            <person name="Morin E."/>
            <person name="Kohler A."/>
            <person name="Baker A.R."/>
            <person name="Foulongne-Oriol M."/>
            <person name="Lombard V."/>
            <person name="Nagy L.G."/>
            <person name="Ohm R.A."/>
            <person name="Patyshakuliyeva A."/>
            <person name="Brun A."/>
            <person name="Aerts A.L."/>
            <person name="Bailey A.M."/>
            <person name="Billette C."/>
            <person name="Coutinho P.M."/>
            <person name="Deakin G."/>
            <person name="Doddapaneni H."/>
            <person name="Floudas D."/>
            <person name="Grimwood J."/>
            <person name="Hilden K."/>
            <person name="Kuees U."/>
            <person name="LaButti K.M."/>
            <person name="Lapidus A."/>
            <person name="Lindquist E.A."/>
            <person name="Lucas S.M."/>
            <person name="Murat C."/>
            <person name="Riley R.W."/>
            <person name="Salamov A.A."/>
            <person name="Schmutz J."/>
            <person name="Subramanian V."/>
            <person name="Woesten H.A.B."/>
            <person name="Xu J."/>
            <person name="Eastwood D.C."/>
            <person name="Foster G.D."/>
            <person name="Sonnenberg A.S."/>
            <person name="Cullen D."/>
            <person name="de Vries R.P."/>
            <person name="Lundell T."/>
            <person name="Hibbett D.S."/>
            <person name="Henrissat B."/>
            <person name="Burton K.S."/>
            <person name="Kerrigan R.W."/>
            <person name="Challen M.P."/>
            <person name="Grigoriev I.V."/>
            <person name="Martin F."/>
        </authorList>
    </citation>
    <scope>NUCLEOTIDE SEQUENCE [LARGE SCALE GENOMIC DNA]</scope>
    <source>
        <strain evidence="16">JB137-S8 / ATCC MYA-4627 / FGSC 10392</strain>
    </source>
</reference>
<feature type="domain" description="Btz" evidence="14">
    <location>
        <begin position="197"/>
        <end position="302"/>
    </location>
</feature>
<keyword evidence="12" id="KW-0539">Nucleus</keyword>
<dbReference type="GO" id="GO:0051028">
    <property type="term" value="P:mRNA transport"/>
    <property type="evidence" value="ECO:0007669"/>
    <property type="project" value="UniProtKB-KW"/>
</dbReference>
<gene>
    <name evidence="15" type="ORF">AGABI1DRAFT_113160</name>
</gene>
<feature type="region of interest" description="Disordered" evidence="13">
    <location>
        <begin position="525"/>
        <end position="571"/>
    </location>
</feature>
<feature type="region of interest" description="Disordered" evidence="13">
    <location>
        <begin position="457"/>
        <end position="493"/>
    </location>
</feature>
<dbReference type="GO" id="GO:0003729">
    <property type="term" value="F:mRNA binding"/>
    <property type="evidence" value="ECO:0007669"/>
    <property type="project" value="InterPro"/>
</dbReference>
<evidence type="ECO:0000256" key="9">
    <source>
        <dbReference type="ARBA" id="ARBA00022884"/>
    </source>
</evidence>
<evidence type="ECO:0000256" key="7">
    <source>
        <dbReference type="ARBA" id="ARBA00022816"/>
    </source>
</evidence>
<feature type="region of interest" description="Disordered" evidence="13">
    <location>
        <begin position="292"/>
        <end position="330"/>
    </location>
</feature>
<keyword evidence="7" id="KW-0509">mRNA transport</keyword>
<name>K5XX98_AGABU</name>
<keyword evidence="6" id="KW-0507">mRNA processing</keyword>
<protein>
    <recommendedName>
        <fullName evidence="14">Btz domain-containing protein</fullName>
    </recommendedName>
</protein>
<evidence type="ECO:0000256" key="13">
    <source>
        <dbReference type="SAM" id="MobiDB-lite"/>
    </source>
</evidence>
<comment type="subcellular location">
    <subcellularLocation>
        <location evidence="2">Cytoplasm</location>
    </subcellularLocation>
    <subcellularLocation>
        <location evidence="1">Nucleus</location>
    </subcellularLocation>
</comment>
<organism evidence="15 16">
    <name type="scientific">Agaricus bisporus var. burnettii (strain JB137-S8 / ATCC MYA-4627 / FGSC 10392)</name>
    <name type="common">White button mushroom</name>
    <dbReference type="NCBI Taxonomy" id="597362"/>
    <lineage>
        <taxon>Eukaryota</taxon>
        <taxon>Fungi</taxon>
        <taxon>Dikarya</taxon>
        <taxon>Basidiomycota</taxon>
        <taxon>Agaricomycotina</taxon>
        <taxon>Agaricomycetes</taxon>
        <taxon>Agaricomycetidae</taxon>
        <taxon>Agaricales</taxon>
        <taxon>Agaricineae</taxon>
        <taxon>Agaricaceae</taxon>
        <taxon>Agaricus</taxon>
    </lineage>
</organism>
<dbReference type="OMA" id="YYYPEQY"/>
<comment type="similarity">
    <text evidence="3">Belongs to the CASC3 family.</text>
</comment>
<feature type="compositionally biased region" description="Basic residues" evidence="13">
    <location>
        <begin position="1"/>
        <end position="19"/>
    </location>
</feature>
<dbReference type="Pfam" id="PF09405">
    <property type="entry name" value="Btz"/>
    <property type="match status" value="1"/>
</dbReference>
<accession>K5XX98</accession>
<feature type="compositionally biased region" description="Basic residues" evidence="13">
    <location>
        <begin position="141"/>
        <end position="150"/>
    </location>
</feature>
<evidence type="ECO:0000313" key="15">
    <source>
        <dbReference type="EMBL" id="EKM79915.1"/>
    </source>
</evidence>
<evidence type="ECO:0000256" key="5">
    <source>
        <dbReference type="ARBA" id="ARBA00022490"/>
    </source>
</evidence>
<dbReference type="AlphaFoldDB" id="K5XX98"/>
<feature type="compositionally biased region" description="Acidic residues" evidence="13">
    <location>
        <begin position="50"/>
        <end position="60"/>
    </location>
</feature>
<evidence type="ECO:0000256" key="8">
    <source>
        <dbReference type="ARBA" id="ARBA00022845"/>
    </source>
</evidence>
<evidence type="ECO:0000313" key="16">
    <source>
        <dbReference type="Proteomes" id="UP000008493"/>
    </source>
</evidence>
<feature type="region of interest" description="Disordered" evidence="13">
    <location>
        <begin position="679"/>
        <end position="716"/>
    </location>
</feature>
<evidence type="ECO:0000256" key="12">
    <source>
        <dbReference type="ARBA" id="ARBA00023242"/>
    </source>
</evidence>
<feature type="region of interest" description="Disordered" evidence="13">
    <location>
        <begin position="739"/>
        <end position="760"/>
    </location>
</feature>
<dbReference type="RefSeq" id="XP_007329216.1">
    <property type="nucleotide sequence ID" value="XM_007329154.1"/>
</dbReference>
<evidence type="ECO:0000256" key="6">
    <source>
        <dbReference type="ARBA" id="ARBA00022664"/>
    </source>
</evidence>
<dbReference type="HOGENOM" id="CLU_007059_0_0_1"/>
<dbReference type="eggNOG" id="ENOG502SBPK">
    <property type="taxonomic scope" value="Eukaryota"/>
</dbReference>
<feature type="compositionally biased region" description="Low complexity" evidence="13">
    <location>
        <begin position="464"/>
        <end position="476"/>
    </location>
</feature>
<evidence type="ECO:0000256" key="1">
    <source>
        <dbReference type="ARBA" id="ARBA00004123"/>
    </source>
</evidence>
<keyword evidence="8" id="KW-0810">Translation regulation</keyword>
<feature type="compositionally biased region" description="Polar residues" evidence="13">
    <location>
        <begin position="479"/>
        <end position="491"/>
    </location>
</feature>
<feature type="region of interest" description="Disordered" evidence="13">
    <location>
        <begin position="1"/>
        <end position="103"/>
    </location>
</feature>
<feature type="compositionally biased region" description="Polar residues" evidence="13">
    <location>
        <begin position="76"/>
        <end position="103"/>
    </location>
</feature>
<dbReference type="STRING" id="597362.K5XX98"/>
<keyword evidence="5" id="KW-0963">Cytoplasm</keyword>
<dbReference type="KEGG" id="abp:AGABI1DRAFT113160"/>
<feature type="region of interest" description="Disordered" evidence="13">
    <location>
        <begin position="124"/>
        <end position="210"/>
    </location>
</feature>
<evidence type="ECO:0000259" key="14">
    <source>
        <dbReference type="Pfam" id="PF09405"/>
    </source>
</evidence>
<keyword evidence="11" id="KW-0508">mRNA splicing</keyword>
<dbReference type="GO" id="GO:0000184">
    <property type="term" value="P:nuclear-transcribed mRNA catabolic process, nonsense-mediated decay"/>
    <property type="evidence" value="ECO:0007669"/>
    <property type="project" value="UniProtKB-KW"/>
</dbReference>